<proteinExistence type="predicted"/>
<sequence length="127" mass="13924">MIVKIADVFSKDSTLHVSFRSPTGNGVAVWIGSAPEVGQQYDVELNLDNIFYWGENIKPADSNVDFLYFKNGATHLVAELISVDDDNCAAIRIGGSVVLIEIDEAPAQKPSYVDLTTTEIHLHPTYV</sequence>
<dbReference type="EMBL" id="JAVGXC010000023">
    <property type="protein sequence ID" value="MDR0191407.1"/>
    <property type="molecule type" value="Genomic_DNA"/>
</dbReference>
<accession>A0ABU1CVW1</accession>
<dbReference type="Proteomes" id="UP001224477">
    <property type="component" value="Unassembled WGS sequence"/>
</dbReference>
<evidence type="ECO:0000313" key="2">
    <source>
        <dbReference type="Proteomes" id="UP001224477"/>
    </source>
</evidence>
<comment type="caution">
    <text evidence="1">The sequence shown here is derived from an EMBL/GenBank/DDBJ whole genome shotgun (WGS) entry which is preliminary data.</text>
</comment>
<name>A0ABU1CVW1_9PSED</name>
<dbReference type="RefSeq" id="WP_148666942.1">
    <property type="nucleotide sequence ID" value="NZ_CP012400.2"/>
</dbReference>
<keyword evidence="2" id="KW-1185">Reference proteome</keyword>
<reference evidence="1 2" key="1">
    <citation type="journal article" date="2023" name="Microbiol. Resour. Announc.">
        <title>Whole-genome sequence of Pseudomonas yamanorum OLsAu1 isolated from the edible ectomycorrhizal mushroom Lactarius sp. section Deliciosi.</title>
        <authorList>
            <person name="Ramirez-Mendoza R."/>
            <person name="Angeles-Argaiz R.E."/>
            <person name="Hernandez-Oaxaca D."/>
            <person name="Aguirre-Beltran L."/>
            <person name="Almaraz-Suarez J."/>
            <person name="Perez-Moreno J."/>
        </authorList>
    </citation>
    <scope>NUCLEOTIDE SEQUENCE [LARGE SCALE GENOMIC DNA]</scope>
    <source>
        <strain evidence="1 2">OLsAu1</strain>
    </source>
</reference>
<gene>
    <name evidence="1" type="ORF">RCO22_20875</name>
</gene>
<organism evidence="1 2">
    <name type="scientific">Pseudomonas yamanorum</name>
    <dbReference type="NCBI Taxonomy" id="515393"/>
    <lineage>
        <taxon>Bacteria</taxon>
        <taxon>Pseudomonadati</taxon>
        <taxon>Pseudomonadota</taxon>
        <taxon>Gammaproteobacteria</taxon>
        <taxon>Pseudomonadales</taxon>
        <taxon>Pseudomonadaceae</taxon>
        <taxon>Pseudomonas</taxon>
    </lineage>
</organism>
<protein>
    <submittedName>
        <fullName evidence="1">Uncharacterized protein</fullName>
    </submittedName>
</protein>
<evidence type="ECO:0000313" key="1">
    <source>
        <dbReference type="EMBL" id="MDR0191407.1"/>
    </source>
</evidence>